<dbReference type="NCBIfam" id="TIGR00546">
    <property type="entry name" value="lnt"/>
    <property type="match status" value="1"/>
</dbReference>
<dbReference type="EMBL" id="NBIU01000014">
    <property type="protein sequence ID" value="PZT48074.1"/>
    <property type="molecule type" value="Genomic_DNA"/>
</dbReference>
<keyword evidence="13" id="KW-1185">Reference proteome</keyword>
<evidence type="ECO:0000256" key="5">
    <source>
        <dbReference type="ARBA" id="ARBA00022679"/>
    </source>
</evidence>
<keyword evidence="3" id="KW-1003">Cell membrane</keyword>
<dbReference type="PANTHER" id="PTHR38686">
    <property type="entry name" value="APOLIPOPROTEIN N-ACYLTRANSFERASE"/>
    <property type="match status" value="1"/>
</dbReference>
<evidence type="ECO:0000256" key="7">
    <source>
        <dbReference type="ARBA" id="ARBA00022989"/>
    </source>
</evidence>
<name>A0A2W6MU86_9HELI</name>
<sequence>MKTWLKLNTKKTNSHKESPKKELKKSHALYEKLFIPFICAIFFSAFIYWEHFFKSYNPPLLSTIFALIALAFYFHLKKFGAFICGGFVGIFWFYWIGLSFRYYDLSYLIPFIVLFVALVYGIIFYFMCFFKNPLYRTLMLVLVSFLHPFGFNWFIPELMLTTSYFEPSKTILFCLCLIIMLTQKMFAEKYYKMGGVFFLSSLILLGSSNLNLAKTPTLSHLKIKTLQTSIPQDQKWDKNNLASHIQTNFNHIKLAKNEGYDMVILPETTFPLALNLYPNLLEDLKAFSQDIIILTGALRNDKEQTFNSAYLFNKGQLQIFDKVILVPFGENIPLPTPIAKWINTHFFKGGEDFSTAQNISFNTAKIDNIPFNIAICYEATREEFYKNSPPFLIAISNNAWFYPSIEPTLQKLLMQYFAKNYGTSIYHSSNFSPSFLLTP</sequence>
<dbReference type="Proteomes" id="UP000249746">
    <property type="component" value="Unassembled WGS sequence"/>
</dbReference>
<evidence type="ECO:0000259" key="11">
    <source>
        <dbReference type="PROSITE" id="PS50263"/>
    </source>
</evidence>
<gene>
    <name evidence="12" type="ORF">B6S12_05880</name>
</gene>
<evidence type="ECO:0000256" key="1">
    <source>
        <dbReference type="ARBA" id="ARBA00004651"/>
    </source>
</evidence>
<dbReference type="OrthoDB" id="9804277at2"/>
<dbReference type="Pfam" id="PF26365">
    <property type="entry name" value="ApoNAT_membrane"/>
    <property type="match status" value="1"/>
</dbReference>
<evidence type="ECO:0000256" key="10">
    <source>
        <dbReference type="SAM" id="Phobius"/>
    </source>
</evidence>
<accession>A0A2W6MU86</accession>
<keyword evidence="6 10" id="KW-0812">Transmembrane</keyword>
<feature type="transmembrane region" description="Helical" evidence="10">
    <location>
        <begin position="170"/>
        <end position="187"/>
    </location>
</feature>
<feature type="transmembrane region" description="Helical" evidence="10">
    <location>
        <begin position="108"/>
        <end position="130"/>
    </location>
</feature>
<evidence type="ECO:0000256" key="6">
    <source>
        <dbReference type="ARBA" id="ARBA00022692"/>
    </source>
</evidence>
<keyword evidence="12" id="KW-0449">Lipoprotein</keyword>
<feature type="transmembrane region" description="Helical" evidence="10">
    <location>
        <begin position="137"/>
        <end position="155"/>
    </location>
</feature>
<feature type="transmembrane region" description="Helical" evidence="10">
    <location>
        <begin position="55"/>
        <end position="74"/>
    </location>
</feature>
<feature type="transmembrane region" description="Helical" evidence="10">
    <location>
        <begin position="79"/>
        <end position="96"/>
    </location>
</feature>
<feature type="transmembrane region" description="Helical" evidence="10">
    <location>
        <begin position="194"/>
        <end position="213"/>
    </location>
</feature>
<dbReference type="GO" id="GO:0016410">
    <property type="term" value="F:N-acyltransferase activity"/>
    <property type="evidence" value="ECO:0007669"/>
    <property type="project" value="InterPro"/>
</dbReference>
<organism evidence="12 13">
    <name type="scientific">Helicobacter valdiviensis</name>
    <dbReference type="NCBI Taxonomy" id="1458358"/>
    <lineage>
        <taxon>Bacteria</taxon>
        <taxon>Pseudomonadati</taxon>
        <taxon>Campylobacterota</taxon>
        <taxon>Epsilonproteobacteria</taxon>
        <taxon>Campylobacterales</taxon>
        <taxon>Helicobacteraceae</taxon>
        <taxon>Helicobacter</taxon>
    </lineage>
</organism>
<dbReference type="AlphaFoldDB" id="A0A2W6MU86"/>
<evidence type="ECO:0000256" key="8">
    <source>
        <dbReference type="ARBA" id="ARBA00023136"/>
    </source>
</evidence>
<dbReference type="InterPro" id="IPR059109">
    <property type="entry name" value="Lnt_membrane_dom"/>
</dbReference>
<dbReference type="SUPFAM" id="SSF56317">
    <property type="entry name" value="Carbon-nitrogen hydrolase"/>
    <property type="match status" value="1"/>
</dbReference>
<comment type="similarity">
    <text evidence="2">Belongs to the CN hydrolase family. Apolipoprotein N-acyltransferase subfamily.</text>
</comment>
<dbReference type="PROSITE" id="PS50263">
    <property type="entry name" value="CN_HYDROLASE"/>
    <property type="match status" value="1"/>
</dbReference>
<keyword evidence="7 10" id="KW-1133">Transmembrane helix</keyword>
<dbReference type="NCBIfam" id="NF008934">
    <property type="entry name" value="PRK12291.1"/>
    <property type="match status" value="1"/>
</dbReference>
<proteinExistence type="inferred from homology"/>
<evidence type="ECO:0000256" key="3">
    <source>
        <dbReference type="ARBA" id="ARBA00022475"/>
    </source>
</evidence>
<feature type="transmembrane region" description="Helical" evidence="10">
    <location>
        <begin position="29"/>
        <end position="49"/>
    </location>
</feature>
<comment type="caution">
    <text evidence="12">The sequence shown here is derived from an EMBL/GenBank/DDBJ whole genome shotgun (WGS) entry which is preliminary data.</text>
</comment>
<evidence type="ECO:0000313" key="12">
    <source>
        <dbReference type="EMBL" id="PZT48074.1"/>
    </source>
</evidence>
<dbReference type="GO" id="GO:0005886">
    <property type="term" value="C:plasma membrane"/>
    <property type="evidence" value="ECO:0007669"/>
    <property type="project" value="UniProtKB-SubCell"/>
</dbReference>
<feature type="domain" description="CN hydrolase" evidence="11">
    <location>
        <begin position="226"/>
        <end position="439"/>
    </location>
</feature>
<protein>
    <submittedName>
        <fullName evidence="12">Apolipoprotein N-acyltransferase</fullName>
    </submittedName>
</protein>
<keyword evidence="4" id="KW-0997">Cell inner membrane</keyword>
<evidence type="ECO:0000256" key="2">
    <source>
        <dbReference type="ARBA" id="ARBA00010065"/>
    </source>
</evidence>
<dbReference type="InterPro" id="IPR004563">
    <property type="entry name" value="Apolipo_AcylTrfase"/>
</dbReference>
<dbReference type="GO" id="GO:0042158">
    <property type="term" value="P:lipoprotein biosynthetic process"/>
    <property type="evidence" value="ECO:0007669"/>
    <property type="project" value="InterPro"/>
</dbReference>
<keyword evidence="8 10" id="KW-0472">Membrane</keyword>
<dbReference type="RefSeq" id="WP_111229878.1">
    <property type="nucleotide sequence ID" value="NZ_NBIU01000014.1"/>
</dbReference>
<reference evidence="12 13" key="1">
    <citation type="submission" date="2017-03" db="EMBL/GenBank/DDBJ databases">
        <title>Genomic and clinical evidence uncovers the enterohepatic species Helicobacter valdiviensis as a potential human intestinal pathogen.</title>
        <authorList>
            <person name="Fresia P."/>
            <person name="Jara R."/>
            <person name="Sierra R."/>
            <person name="Ferres I."/>
            <person name="Greif G."/>
            <person name="Iraola G."/>
            <person name="Collado L."/>
        </authorList>
    </citation>
    <scope>NUCLEOTIDE SEQUENCE [LARGE SCALE GENOMIC DNA]</scope>
    <source>
        <strain evidence="12 13">WBE14</strain>
    </source>
</reference>
<dbReference type="InterPro" id="IPR003010">
    <property type="entry name" value="C-N_Hydrolase"/>
</dbReference>
<dbReference type="Gene3D" id="3.60.110.10">
    <property type="entry name" value="Carbon-nitrogen hydrolase"/>
    <property type="match status" value="1"/>
</dbReference>
<evidence type="ECO:0000256" key="9">
    <source>
        <dbReference type="ARBA" id="ARBA00023315"/>
    </source>
</evidence>
<evidence type="ECO:0000256" key="4">
    <source>
        <dbReference type="ARBA" id="ARBA00022519"/>
    </source>
</evidence>
<keyword evidence="5 12" id="KW-0808">Transferase</keyword>
<evidence type="ECO:0000313" key="13">
    <source>
        <dbReference type="Proteomes" id="UP000249746"/>
    </source>
</evidence>
<dbReference type="InterPro" id="IPR036526">
    <property type="entry name" value="C-N_Hydrolase_sf"/>
</dbReference>
<dbReference type="InterPro" id="IPR059110">
    <property type="entry name" value="Lnt_campylobact"/>
</dbReference>
<dbReference type="PANTHER" id="PTHR38686:SF1">
    <property type="entry name" value="APOLIPOPROTEIN N-ACYLTRANSFERASE"/>
    <property type="match status" value="1"/>
</dbReference>
<comment type="subcellular location">
    <subcellularLocation>
        <location evidence="1">Cell membrane</location>
        <topology evidence="1">Multi-pass membrane protein</topology>
    </subcellularLocation>
</comment>
<keyword evidence="9 12" id="KW-0012">Acyltransferase</keyword>